<organism evidence="5 6">
    <name type="scientific">Acrocarpospora corrugata</name>
    <dbReference type="NCBI Taxonomy" id="35763"/>
    <lineage>
        <taxon>Bacteria</taxon>
        <taxon>Bacillati</taxon>
        <taxon>Actinomycetota</taxon>
        <taxon>Actinomycetes</taxon>
        <taxon>Streptosporangiales</taxon>
        <taxon>Streptosporangiaceae</taxon>
        <taxon>Acrocarpospora</taxon>
    </lineage>
</organism>
<feature type="signal peptide" evidence="2">
    <location>
        <begin position="1"/>
        <end position="29"/>
    </location>
</feature>
<dbReference type="EMBL" id="BLAD01000037">
    <property type="protein sequence ID" value="GER98643.1"/>
    <property type="molecule type" value="Genomic_DNA"/>
</dbReference>
<accession>A0A5M3VQ84</accession>
<evidence type="ECO:0000313" key="6">
    <source>
        <dbReference type="Proteomes" id="UP000334990"/>
    </source>
</evidence>
<feature type="domain" description="Peptidase M6-like" evidence="3">
    <location>
        <begin position="138"/>
        <end position="467"/>
    </location>
</feature>
<comment type="caution">
    <text evidence="5">The sequence shown here is derived from an EMBL/GenBank/DDBJ whole genome shotgun (WGS) entry which is preliminary data.</text>
</comment>
<dbReference type="Pfam" id="PF20773">
    <property type="entry name" value="InhA-like_MAM"/>
    <property type="match status" value="1"/>
</dbReference>
<dbReference type="Gene3D" id="2.60.120.260">
    <property type="entry name" value="Galactose-binding domain-like"/>
    <property type="match status" value="1"/>
</dbReference>
<dbReference type="PANTHER" id="PTHR41775:SF1">
    <property type="entry name" value="PEPTIDASE M6-LIKE DOMAIN-CONTAINING PROTEIN"/>
    <property type="match status" value="1"/>
</dbReference>
<dbReference type="InterPro" id="IPR048665">
    <property type="entry name" value="InhA-like_VEG"/>
</dbReference>
<dbReference type="Pfam" id="PF20774">
    <property type="entry name" value="InhA-like_VEG"/>
    <property type="match status" value="1"/>
</dbReference>
<evidence type="ECO:0000259" key="3">
    <source>
        <dbReference type="Pfam" id="PF05547"/>
    </source>
</evidence>
<protein>
    <submittedName>
        <fullName evidence="5">Uncharacterized protein</fullName>
    </submittedName>
</protein>
<gene>
    <name evidence="5" type="ORF">Acor_07050</name>
</gene>
<proteinExistence type="predicted"/>
<feature type="region of interest" description="Disordered" evidence="1">
    <location>
        <begin position="73"/>
        <end position="110"/>
    </location>
</feature>
<dbReference type="Proteomes" id="UP000334990">
    <property type="component" value="Unassembled WGS sequence"/>
</dbReference>
<evidence type="ECO:0000313" key="5">
    <source>
        <dbReference type="EMBL" id="GER98643.1"/>
    </source>
</evidence>
<reference evidence="5 6" key="1">
    <citation type="submission" date="2019-10" db="EMBL/GenBank/DDBJ databases">
        <title>Whole genome shotgun sequence of Acrocarpospora corrugata NBRC 13972.</title>
        <authorList>
            <person name="Ichikawa N."/>
            <person name="Kimura A."/>
            <person name="Kitahashi Y."/>
            <person name="Komaki H."/>
            <person name="Oguchi A."/>
        </authorList>
    </citation>
    <scope>NUCLEOTIDE SEQUENCE [LARGE SCALE GENOMIC DNA]</scope>
    <source>
        <strain evidence="5 6">NBRC 13972</strain>
    </source>
</reference>
<evidence type="ECO:0000256" key="1">
    <source>
        <dbReference type="SAM" id="MobiDB-lite"/>
    </source>
</evidence>
<dbReference type="GO" id="GO:0006508">
    <property type="term" value="P:proteolysis"/>
    <property type="evidence" value="ECO:0007669"/>
    <property type="project" value="InterPro"/>
</dbReference>
<feature type="chain" id="PRO_5039411770" evidence="2">
    <location>
        <begin position="30"/>
        <end position="949"/>
    </location>
</feature>
<evidence type="ECO:0000259" key="4">
    <source>
        <dbReference type="Pfam" id="PF20774"/>
    </source>
</evidence>
<dbReference type="OrthoDB" id="275270at2"/>
<name>A0A5M3VQ84_9ACTN</name>
<dbReference type="GO" id="GO:0008233">
    <property type="term" value="F:peptidase activity"/>
    <property type="evidence" value="ECO:0007669"/>
    <property type="project" value="InterPro"/>
</dbReference>
<dbReference type="InterPro" id="IPR008757">
    <property type="entry name" value="Peptidase_M6-like_domain"/>
</dbReference>
<sequence length="949" mass="101684">MSGRTSSGRARRLAAIVPALGLAAAGLTAIPGAAVTAAAADTSVATYIPSPSDHYINYAPPMVQADTTAAGAERLTAGSQSRSGRSGQDVAQTTAQTTAQTIDRKYAGGNPVAARRLADNERRAVRTGKNPFEFIFKKAGAKQTAKLLTLLVEFNENANDDFSGFSRQASTADPNTCVVESAGTKVNGPLHNKIPNPATLPGPGKDNNSMWVPDFSGDHFNKMLYTDKGITSRVRTDLTDPRDGKKGIDISGFTMKKMYEEMSKGAYTVTGAAVGWLKVPHSEGWYGAAECNPAGGNAPQNQNGHPDNPAGPAQLGVDAVNALRAQQPNFPWADYDVEDVSDADGDGNLLEPDGVIDHLVLVHAGKDKSGGGGAEGTYAIWAHSATIPGGYTIPGTGKRISNYIVQPEDSGVGVFAHEYGHDLGLPDLYDSTGAGDSSVEFWDLMSTGSHSGPIFQSMPAHMGIWDKWVLGWVNPKALNPGDGTKLVTVGQASRTPKLTEDGVRINLPDKSVTMTTPHSGANAWWTGNDQNWADVRLTRTVQVPGGSDVKFWMWNDYVIEADWDYGFVEVSTDGGATWNEQKVYTEGGALVSTDDGYADPNNRMQDFGGKKYGLTDHTDSWRHDYIDLAPFAGQTVQVRLRYATDEAFLERGWFADDFSVTAGGVTVWSDDVEAGANGWTAATGTFTDTRGAGWTRHGGNIVTELFYLAEWRNLDGFDQGLAYTYDTNYQRNGVWKVDKVKYNAPGLLVWLRDGSFSGNSPATNVLSLPSLGSKGQLLLVDSHFDPLRRTGVAATKDPSVLKNIPMRPQASNAAFGFEKTYPFRECFEAAGEPFSEYCTSFPAQNPVKAFTDAKTWYPGIEDRGAQGLFARNRDASAVVPSRDDQQYSVRVVNPDGTPATGLYGEDFLGFTLGSGNPGDEGVALGAQIKLITPLPLNLGVILQVTAAKK</sequence>
<dbReference type="Pfam" id="PF05547">
    <property type="entry name" value="Peptidase_M6"/>
    <property type="match status" value="1"/>
</dbReference>
<dbReference type="NCBIfam" id="TIGR03296">
    <property type="entry name" value="M6dom_TIGR03296"/>
    <property type="match status" value="1"/>
</dbReference>
<evidence type="ECO:0000256" key="2">
    <source>
        <dbReference type="SAM" id="SignalP"/>
    </source>
</evidence>
<dbReference type="SUPFAM" id="SSF55486">
    <property type="entry name" value="Metalloproteases ('zincins'), catalytic domain"/>
    <property type="match status" value="1"/>
</dbReference>
<keyword evidence="6" id="KW-1185">Reference proteome</keyword>
<dbReference type="AlphaFoldDB" id="A0A5M3VQ84"/>
<feature type="compositionally biased region" description="Low complexity" evidence="1">
    <location>
        <begin position="78"/>
        <end position="101"/>
    </location>
</feature>
<dbReference type="PANTHER" id="PTHR41775">
    <property type="entry name" value="SECRETED PROTEIN-RELATED"/>
    <property type="match status" value="1"/>
</dbReference>
<dbReference type="RefSeq" id="WP_155335078.1">
    <property type="nucleotide sequence ID" value="NZ_BAAABN010000078.1"/>
</dbReference>
<feature type="domain" description="Immune inhibitor A-like metallopeptidase VEG" evidence="4">
    <location>
        <begin position="705"/>
        <end position="822"/>
    </location>
</feature>
<keyword evidence="2" id="KW-0732">Signal</keyword>